<evidence type="ECO:0000313" key="2">
    <source>
        <dbReference type="Proteomes" id="UP001153269"/>
    </source>
</evidence>
<sequence>MSTLSETSCLSEHTQLETLRVHGEENAGFQDIKDTSAYGDFLGSAGVSLRRPAPGSHIKVLRVKGRDTKEDFVFVCLVRPRYVCVVSHEVVSRSSALDSLIALLMHGERDASREAAFLVSSASSSSSPGNPQPRATRSFFIGRL</sequence>
<dbReference type="Proteomes" id="UP001153269">
    <property type="component" value="Unassembled WGS sequence"/>
</dbReference>
<proteinExistence type="predicted"/>
<comment type="caution">
    <text evidence="1">The sequence shown here is derived from an EMBL/GenBank/DDBJ whole genome shotgun (WGS) entry which is preliminary data.</text>
</comment>
<protein>
    <submittedName>
        <fullName evidence="1">Uncharacterized protein</fullName>
    </submittedName>
</protein>
<gene>
    <name evidence="1" type="ORF">PLEPLA_LOCUS1725</name>
</gene>
<evidence type="ECO:0000313" key="1">
    <source>
        <dbReference type="EMBL" id="CAB1414022.1"/>
    </source>
</evidence>
<organism evidence="1 2">
    <name type="scientific">Pleuronectes platessa</name>
    <name type="common">European plaice</name>
    <dbReference type="NCBI Taxonomy" id="8262"/>
    <lineage>
        <taxon>Eukaryota</taxon>
        <taxon>Metazoa</taxon>
        <taxon>Chordata</taxon>
        <taxon>Craniata</taxon>
        <taxon>Vertebrata</taxon>
        <taxon>Euteleostomi</taxon>
        <taxon>Actinopterygii</taxon>
        <taxon>Neopterygii</taxon>
        <taxon>Teleostei</taxon>
        <taxon>Neoteleostei</taxon>
        <taxon>Acanthomorphata</taxon>
        <taxon>Carangaria</taxon>
        <taxon>Pleuronectiformes</taxon>
        <taxon>Pleuronectoidei</taxon>
        <taxon>Pleuronectidae</taxon>
        <taxon>Pleuronectes</taxon>
    </lineage>
</organism>
<reference evidence="1" key="1">
    <citation type="submission" date="2020-03" db="EMBL/GenBank/DDBJ databases">
        <authorList>
            <person name="Weist P."/>
        </authorList>
    </citation>
    <scope>NUCLEOTIDE SEQUENCE</scope>
</reference>
<name>A0A9N7TJ54_PLEPL</name>
<keyword evidence="2" id="KW-1185">Reference proteome</keyword>
<dbReference type="AlphaFoldDB" id="A0A9N7TJ54"/>
<dbReference type="EMBL" id="CADEAL010000083">
    <property type="protein sequence ID" value="CAB1414022.1"/>
    <property type="molecule type" value="Genomic_DNA"/>
</dbReference>
<accession>A0A9N7TJ54</accession>